<sequence>MRTQKLLVVLFATVCSIAVNAKQFNCNYVKKTDTLTRVTKYTVSFNNFGMMTVDTVLDSKRILADGTAKDMLLETSISAFPTVETKKKTVNGEVVMDAFVYSISGRYDYKLVKNKTNLNSSLIVSRTRIKDTTVAGQMTSHSVPKSGGKTVVRVNCSESL</sequence>
<evidence type="ECO:0000313" key="2">
    <source>
        <dbReference type="EMBL" id="OUR98459.1"/>
    </source>
</evidence>
<organism evidence="2 3">
    <name type="scientific">Halobacteriovorax marinus</name>
    <dbReference type="NCBI Taxonomy" id="97084"/>
    <lineage>
        <taxon>Bacteria</taxon>
        <taxon>Pseudomonadati</taxon>
        <taxon>Bdellovibrionota</taxon>
        <taxon>Bacteriovoracia</taxon>
        <taxon>Bacteriovoracales</taxon>
        <taxon>Halobacteriovoraceae</taxon>
        <taxon>Halobacteriovorax</taxon>
    </lineage>
</organism>
<accession>A0A1Y5F9W9</accession>
<evidence type="ECO:0000256" key="1">
    <source>
        <dbReference type="SAM" id="SignalP"/>
    </source>
</evidence>
<keyword evidence="1" id="KW-0732">Signal</keyword>
<dbReference type="EMBL" id="MAAO01000004">
    <property type="protein sequence ID" value="OUR98459.1"/>
    <property type="molecule type" value="Genomic_DNA"/>
</dbReference>
<dbReference type="AlphaFoldDB" id="A0A1Y5F9W9"/>
<name>A0A1Y5F9W9_9BACT</name>
<comment type="caution">
    <text evidence="2">The sequence shown here is derived from an EMBL/GenBank/DDBJ whole genome shotgun (WGS) entry which is preliminary data.</text>
</comment>
<protein>
    <submittedName>
        <fullName evidence="2">Uncharacterized protein</fullName>
    </submittedName>
</protein>
<dbReference type="Proteomes" id="UP000196531">
    <property type="component" value="Unassembled WGS sequence"/>
</dbReference>
<feature type="chain" id="PRO_5012418538" evidence="1">
    <location>
        <begin position="22"/>
        <end position="160"/>
    </location>
</feature>
<proteinExistence type="predicted"/>
<evidence type="ECO:0000313" key="3">
    <source>
        <dbReference type="Proteomes" id="UP000196531"/>
    </source>
</evidence>
<gene>
    <name evidence="2" type="ORF">A9Q84_03350</name>
</gene>
<reference evidence="3" key="1">
    <citation type="journal article" date="2017" name="Proc. Natl. Acad. Sci. U.S.A.">
        <title>Simulation of Deepwater Horizon oil plume reveals substrate specialization within a complex community of hydrocarbon-degraders.</title>
        <authorList>
            <person name="Hu P."/>
            <person name="Dubinsky E.A."/>
            <person name="Probst A.J."/>
            <person name="Wang J."/>
            <person name="Sieber C.M.K."/>
            <person name="Tom L.M."/>
            <person name="Gardinali P."/>
            <person name="Banfield J.F."/>
            <person name="Atlas R.M."/>
            <person name="Andersen G.L."/>
        </authorList>
    </citation>
    <scope>NUCLEOTIDE SEQUENCE [LARGE SCALE GENOMIC DNA]</scope>
</reference>
<feature type="signal peptide" evidence="1">
    <location>
        <begin position="1"/>
        <end position="21"/>
    </location>
</feature>